<dbReference type="KEGG" id="pmaw:MACH26_30590"/>
<name>A0AA48HII4_9ALTE</name>
<sequence length="305" mass="34460">MNVAVLGRGAIGSLLVAQSQLNQTPFDMWWRTPEPEDIRVWLQNGDTVSLKHSEKVSPDLLILPLKAWQISKALNDIKPYLSPQTCIALLHNGLGTEENTLEAFPENSILRLTTSKAARKNGDDVYETGYGQSHAGWLREPPTAQRIAVERLIAQVLAPCDWHRDISQPLWQKLAVNSVINPLTAIHQVNNGQLADKSFRTHIDELLREFCRISALENRHFDFEDLQATVAKVIALTAENFSSMHQDIYHHRPTEIDYINGYLLNRAKLHGITLPLNQSLYSQIKQLESNYLSSSKSPQNSARKN</sequence>
<dbReference type="AlphaFoldDB" id="A0AA48HII4"/>
<evidence type="ECO:0000256" key="4">
    <source>
        <dbReference type="ARBA" id="ARBA00019465"/>
    </source>
</evidence>
<dbReference type="InterPro" id="IPR036291">
    <property type="entry name" value="NAD(P)-bd_dom_sf"/>
</dbReference>
<dbReference type="GO" id="GO:0015940">
    <property type="term" value="P:pantothenate biosynthetic process"/>
    <property type="evidence" value="ECO:0007669"/>
    <property type="project" value="UniProtKB-KW"/>
</dbReference>
<dbReference type="InterPro" id="IPR013752">
    <property type="entry name" value="KPA_reductase"/>
</dbReference>
<keyword evidence="7 10" id="KW-0560">Oxidoreductase</keyword>
<comment type="pathway">
    <text evidence="1 10">Cofactor biosynthesis; (R)-pantothenate biosynthesis; (R)-pantoate from 3-methyl-2-oxobutanoate: step 2/2.</text>
</comment>
<dbReference type="EC" id="1.1.1.169" evidence="3 10"/>
<dbReference type="NCBIfam" id="TIGR00745">
    <property type="entry name" value="apbA_panE"/>
    <property type="match status" value="1"/>
</dbReference>
<dbReference type="SUPFAM" id="SSF51735">
    <property type="entry name" value="NAD(P)-binding Rossmann-fold domains"/>
    <property type="match status" value="1"/>
</dbReference>
<protein>
    <recommendedName>
        <fullName evidence="4 10">2-dehydropantoate 2-reductase</fullName>
        <ecNumber evidence="3 10">1.1.1.169</ecNumber>
    </recommendedName>
    <alternativeName>
        <fullName evidence="8 10">Ketopantoate reductase</fullName>
    </alternativeName>
</protein>
<dbReference type="RefSeq" id="WP_338293571.1">
    <property type="nucleotide sequence ID" value="NZ_AP027272.1"/>
</dbReference>
<keyword evidence="14" id="KW-1185">Reference proteome</keyword>
<evidence type="ECO:0000256" key="9">
    <source>
        <dbReference type="ARBA" id="ARBA00048793"/>
    </source>
</evidence>
<evidence type="ECO:0000256" key="6">
    <source>
        <dbReference type="ARBA" id="ARBA00022857"/>
    </source>
</evidence>
<keyword evidence="5 10" id="KW-0566">Pantothenate biosynthesis</keyword>
<evidence type="ECO:0000313" key="13">
    <source>
        <dbReference type="EMBL" id="BDX07538.1"/>
    </source>
</evidence>
<reference evidence="13" key="1">
    <citation type="submission" date="2023-01" db="EMBL/GenBank/DDBJ databases">
        <title>Complete genome sequence of Planctobacterium marinum strain Dej080120_11.</title>
        <authorList>
            <person name="Ueki S."/>
            <person name="Maruyama F."/>
        </authorList>
    </citation>
    <scope>NUCLEOTIDE SEQUENCE</scope>
    <source>
        <strain evidence="13">Dej080120_11</strain>
    </source>
</reference>
<evidence type="ECO:0000256" key="7">
    <source>
        <dbReference type="ARBA" id="ARBA00023002"/>
    </source>
</evidence>
<dbReference type="InterPro" id="IPR008927">
    <property type="entry name" value="6-PGluconate_DH-like_C_sf"/>
</dbReference>
<dbReference type="InterPro" id="IPR013328">
    <property type="entry name" value="6PGD_dom2"/>
</dbReference>
<evidence type="ECO:0000256" key="8">
    <source>
        <dbReference type="ARBA" id="ARBA00032024"/>
    </source>
</evidence>
<dbReference type="GO" id="GO:0050661">
    <property type="term" value="F:NADP binding"/>
    <property type="evidence" value="ECO:0007669"/>
    <property type="project" value="TreeGrafter"/>
</dbReference>
<evidence type="ECO:0000256" key="2">
    <source>
        <dbReference type="ARBA" id="ARBA00007870"/>
    </source>
</evidence>
<feature type="domain" description="Ketopantoate reductase C-terminal" evidence="12">
    <location>
        <begin position="165"/>
        <end position="288"/>
    </location>
</feature>
<dbReference type="Gene3D" id="3.40.50.720">
    <property type="entry name" value="NAD(P)-binding Rossmann-like Domain"/>
    <property type="match status" value="1"/>
</dbReference>
<evidence type="ECO:0000259" key="11">
    <source>
        <dbReference type="Pfam" id="PF02558"/>
    </source>
</evidence>
<dbReference type="Pfam" id="PF02558">
    <property type="entry name" value="ApbA"/>
    <property type="match status" value="1"/>
</dbReference>
<dbReference type="InterPro" id="IPR050838">
    <property type="entry name" value="Ketopantoate_reductase"/>
</dbReference>
<feature type="domain" description="Ketopantoate reductase N-terminal" evidence="11">
    <location>
        <begin position="3"/>
        <end position="135"/>
    </location>
</feature>
<dbReference type="InterPro" id="IPR003710">
    <property type="entry name" value="ApbA"/>
</dbReference>
<organism evidence="13 14">
    <name type="scientific">Planctobacterium marinum</name>
    <dbReference type="NCBI Taxonomy" id="1631968"/>
    <lineage>
        <taxon>Bacteria</taxon>
        <taxon>Pseudomonadati</taxon>
        <taxon>Pseudomonadota</taxon>
        <taxon>Gammaproteobacteria</taxon>
        <taxon>Alteromonadales</taxon>
        <taxon>Alteromonadaceae</taxon>
        <taxon>Planctobacterium</taxon>
    </lineage>
</organism>
<gene>
    <name evidence="13" type="primary">panE</name>
    <name evidence="13" type="ORF">MACH26_30590</name>
</gene>
<evidence type="ECO:0000256" key="3">
    <source>
        <dbReference type="ARBA" id="ARBA00013014"/>
    </source>
</evidence>
<accession>A0AA48HII4</accession>
<dbReference type="EMBL" id="AP027272">
    <property type="protein sequence ID" value="BDX07538.1"/>
    <property type="molecule type" value="Genomic_DNA"/>
</dbReference>
<dbReference type="InterPro" id="IPR013332">
    <property type="entry name" value="KPR_N"/>
</dbReference>
<comment type="similarity">
    <text evidence="2 10">Belongs to the ketopantoate reductase family.</text>
</comment>
<evidence type="ECO:0000256" key="1">
    <source>
        <dbReference type="ARBA" id="ARBA00004994"/>
    </source>
</evidence>
<dbReference type="Gene3D" id="1.10.1040.10">
    <property type="entry name" value="N-(1-d-carboxylethyl)-l-norvaline Dehydrogenase, domain 2"/>
    <property type="match status" value="1"/>
</dbReference>
<proteinExistence type="inferred from homology"/>
<dbReference type="PANTHER" id="PTHR43765">
    <property type="entry name" value="2-DEHYDROPANTOATE 2-REDUCTASE-RELATED"/>
    <property type="match status" value="1"/>
</dbReference>
<evidence type="ECO:0000313" key="14">
    <source>
        <dbReference type="Proteomes" id="UP001333710"/>
    </source>
</evidence>
<evidence type="ECO:0000256" key="5">
    <source>
        <dbReference type="ARBA" id="ARBA00022655"/>
    </source>
</evidence>
<comment type="catalytic activity">
    <reaction evidence="9 10">
        <text>(R)-pantoate + NADP(+) = 2-dehydropantoate + NADPH + H(+)</text>
        <dbReference type="Rhea" id="RHEA:16233"/>
        <dbReference type="ChEBI" id="CHEBI:11561"/>
        <dbReference type="ChEBI" id="CHEBI:15378"/>
        <dbReference type="ChEBI" id="CHEBI:15980"/>
        <dbReference type="ChEBI" id="CHEBI:57783"/>
        <dbReference type="ChEBI" id="CHEBI:58349"/>
        <dbReference type="EC" id="1.1.1.169"/>
    </reaction>
</comment>
<dbReference type="SUPFAM" id="SSF48179">
    <property type="entry name" value="6-phosphogluconate dehydrogenase C-terminal domain-like"/>
    <property type="match status" value="1"/>
</dbReference>
<evidence type="ECO:0000259" key="12">
    <source>
        <dbReference type="Pfam" id="PF08546"/>
    </source>
</evidence>
<dbReference type="Pfam" id="PF08546">
    <property type="entry name" value="ApbA_C"/>
    <property type="match status" value="1"/>
</dbReference>
<dbReference type="Proteomes" id="UP001333710">
    <property type="component" value="Chromosome"/>
</dbReference>
<keyword evidence="6 10" id="KW-0521">NADP</keyword>
<dbReference type="GO" id="GO:0008677">
    <property type="term" value="F:2-dehydropantoate 2-reductase activity"/>
    <property type="evidence" value="ECO:0007669"/>
    <property type="project" value="UniProtKB-EC"/>
</dbReference>
<comment type="function">
    <text evidence="10">Catalyzes the NADPH-dependent reduction of ketopantoate into pantoic acid.</text>
</comment>
<evidence type="ECO:0000256" key="10">
    <source>
        <dbReference type="RuleBase" id="RU362068"/>
    </source>
</evidence>
<dbReference type="GO" id="GO:0005737">
    <property type="term" value="C:cytoplasm"/>
    <property type="evidence" value="ECO:0007669"/>
    <property type="project" value="TreeGrafter"/>
</dbReference>
<dbReference type="PANTHER" id="PTHR43765:SF2">
    <property type="entry name" value="2-DEHYDROPANTOATE 2-REDUCTASE"/>
    <property type="match status" value="1"/>
</dbReference>